<dbReference type="AlphaFoldDB" id="N1WIH4"/>
<keyword evidence="2" id="KW-1185">Reference proteome</keyword>
<gene>
    <name evidence="1" type="ORF">LEP1GSC060_1975</name>
</gene>
<dbReference type="Proteomes" id="UP000012313">
    <property type="component" value="Unassembled WGS sequence"/>
</dbReference>
<evidence type="ECO:0000313" key="2">
    <source>
        <dbReference type="Proteomes" id="UP000012313"/>
    </source>
</evidence>
<dbReference type="STRING" id="1218598.LEP1GSC060_1975"/>
<comment type="caution">
    <text evidence="1">The sequence shown here is derived from an EMBL/GenBank/DDBJ whole genome shotgun (WGS) entry which is preliminary data.</text>
</comment>
<sequence length="73" mass="8143">MPLGKGSFYGIADEFLKAAAFQNPGLRFLLKPLFSKSGFPVVLSKESHAGQSFERNRLGIKIRRIGFGPNFRK</sequence>
<reference evidence="1" key="1">
    <citation type="submission" date="2013-03" db="EMBL/GenBank/DDBJ databases">
        <authorList>
            <person name="Harkins D.M."/>
            <person name="Durkin A.S."/>
            <person name="Brinkac L.M."/>
            <person name="Haft D.H."/>
            <person name="Selengut J.D."/>
            <person name="Sanka R."/>
            <person name="DePew J."/>
            <person name="Purushe J."/>
            <person name="Hartskeerl R.A."/>
            <person name="Ahmed A."/>
            <person name="van der Linden H."/>
            <person name="Goris M.G.A."/>
            <person name="Vinetz J.M."/>
            <person name="Sutton G.G."/>
            <person name="Nierman W.C."/>
            <person name="Fouts D.E."/>
        </authorList>
    </citation>
    <scope>NUCLEOTIDE SEQUENCE [LARGE SCALE GENOMIC DNA]</scope>
    <source>
        <strain evidence="1">ICFT</strain>
    </source>
</reference>
<protein>
    <submittedName>
        <fullName evidence="1">Uncharacterized protein</fullName>
    </submittedName>
</protein>
<organism evidence="1 2">
    <name type="scientific">Leptospira weilii serovar Ranarum str. ICFT</name>
    <dbReference type="NCBI Taxonomy" id="1218598"/>
    <lineage>
        <taxon>Bacteria</taxon>
        <taxon>Pseudomonadati</taxon>
        <taxon>Spirochaetota</taxon>
        <taxon>Spirochaetia</taxon>
        <taxon>Leptospirales</taxon>
        <taxon>Leptospiraceae</taxon>
        <taxon>Leptospira</taxon>
    </lineage>
</organism>
<proteinExistence type="predicted"/>
<dbReference type="EMBL" id="AOHC02000038">
    <property type="protein sequence ID" value="EMY77147.1"/>
    <property type="molecule type" value="Genomic_DNA"/>
</dbReference>
<accession>N1WIH4</accession>
<name>N1WIH4_9LEPT</name>
<evidence type="ECO:0000313" key="1">
    <source>
        <dbReference type="EMBL" id="EMY77147.1"/>
    </source>
</evidence>